<protein>
    <recommendedName>
        <fullName evidence="3">histidine kinase</fullName>
        <ecNumber evidence="3">2.7.13.3</ecNumber>
    </recommendedName>
</protein>
<dbReference type="EC" id="2.7.13.3" evidence="3"/>
<feature type="transmembrane region" description="Helical" evidence="10">
    <location>
        <begin position="119"/>
        <end position="149"/>
    </location>
</feature>
<evidence type="ECO:0000256" key="1">
    <source>
        <dbReference type="ARBA" id="ARBA00000085"/>
    </source>
</evidence>
<dbReference type="Proteomes" id="UP001143330">
    <property type="component" value="Unassembled WGS sequence"/>
</dbReference>
<dbReference type="InterPro" id="IPR003661">
    <property type="entry name" value="HisK_dim/P_dom"/>
</dbReference>
<feature type="transmembrane region" description="Helical" evidence="10">
    <location>
        <begin position="33"/>
        <end position="52"/>
    </location>
</feature>
<reference evidence="12" key="2">
    <citation type="submission" date="2023-01" db="EMBL/GenBank/DDBJ databases">
        <authorList>
            <person name="Sun Q."/>
            <person name="Evtushenko L."/>
        </authorList>
    </citation>
    <scope>NUCLEOTIDE SEQUENCE</scope>
    <source>
        <strain evidence="12">VKM B-2789</strain>
    </source>
</reference>
<dbReference type="PANTHER" id="PTHR44936">
    <property type="entry name" value="SENSOR PROTEIN CREC"/>
    <property type="match status" value="1"/>
</dbReference>
<keyword evidence="9" id="KW-0067">ATP-binding</keyword>
<dbReference type="AlphaFoldDB" id="A0A9W6N974"/>
<keyword evidence="6" id="KW-0808">Transferase</keyword>
<dbReference type="EMBL" id="BSFM01000002">
    <property type="protein sequence ID" value="GLK82318.1"/>
    <property type="molecule type" value="Genomic_DNA"/>
</dbReference>
<keyword evidence="5" id="KW-0597">Phosphoprotein</keyword>
<evidence type="ECO:0000256" key="3">
    <source>
        <dbReference type="ARBA" id="ARBA00012438"/>
    </source>
</evidence>
<evidence type="ECO:0000256" key="5">
    <source>
        <dbReference type="ARBA" id="ARBA00022553"/>
    </source>
</evidence>
<keyword evidence="8 12" id="KW-0418">Kinase</keyword>
<keyword evidence="13" id="KW-1185">Reference proteome</keyword>
<dbReference type="Gene3D" id="1.10.287.130">
    <property type="match status" value="1"/>
</dbReference>
<dbReference type="SUPFAM" id="SSF55874">
    <property type="entry name" value="ATPase domain of HSP90 chaperone/DNA topoisomerase II/histidine kinase"/>
    <property type="match status" value="1"/>
</dbReference>
<keyword evidence="10" id="KW-0812">Transmembrane</keyword>
<dbReference type="SUPFAM" id="SSF47384">
    <property type="entry name" value="Homodimeric domain of signal transducing histidine kinase"/>
    <property type="match status" value="1"/>
</dbReference>
<proteinExistence type="predicted"/>
<keyword evidence="10" id="KW-1133">Transmembrane helix</keyword>
<name>A0A9W6N974_9HYPH</name>
<sequence length="436" mass="47330">MASAGGDARDTGIVSTAERDTANRENLFLLTQLRWLAVAGQVVTILIVRFGLGIELPLQEMGMVLACLVALNLATLVYHERRTAISDTELLLELLLDAAALTMQLYLAGGASNPFVSLYLLQVALGAVLLPSWSAWVLAGVVLSGFVLLMRKFRPLPLSEELHGDLFTLHIGGTFICFVLATLLLVAFITRIGRNLRDSDARLASLNRQQAEEGHIVRMGLLASGAAHELGTPLATVSVILSDWRRMQLLRDRPDLAEDIAEMQRQLDRCKAIVSGILMSSGEARGEGTLRTTAAAFFDGMMSEWQARRSPHALDYRRELVDDEEIISDIALKQIVFNLLDNAVEASPDWVGVSVRRHDDVIVLEVRDRGPGFTKDMLAAFGTPYNSTKGRPGGGLGLFLVVNVVRKLGGHVEAVNEAQGACVTLTLPLEALSAEA</sequence>
<dbReference type="GO" id="GO:0005886">
    <property type="term" value="C:plasma membrane"/>
    <property type="evidence" value="ECO:0007669"/>
    <property type="project" value="UniProtKB-SubCell"/>
</dbReference>
<gene>
    <name evidence="12" type="ORF">GCM10017653_03870</name>
</gene>
<keyword evidence="10" id="KW-0472">Membrane</keyword>
<evidence type="ECO:0000313" key="12">
    <source>
        <dbReference type="EMBL" id="GLK82318.1"/>
    </source>
</evidence>
<feature type="transmembrane region" description="Helical" evidence="10">
    <location>
        <begin position="90"/>
        <end position="107"/>
    </location>
</feature>
<evidence type="ECO:0000256" key="10">
    <source>
        <dbReference type="SAM" id="Phobius"/>
    </source>
</evidence>
<dbReference type="InterPro" id="IPR004358">
    <property type="entry name" value="Sig_transdc_His_kin-like_C"/>
</dbReference>
<dbReference type="InterPro" id="IPR050980">
    <property type="entry name" value="2C_sensor_his_kinase"/>
</dbReference>
<evidence type="ECO:0000256" key="9">
    <source>
        <dbReference type="ARBA" id="ARBA00022840"/>
    </source>
</evidence>
<dbReference type="InterPro" id="IPR005467">
    <property type="entry name" value="His_kinase_dom"/>
</dbReference>
<dbReference type="InterPro" id="IPR036890">
    <property type="entry name" value="HATPase_C_sf"/>
</dbReference>
<keyword evidence="4" id="KW-1003">Cell membrane</keyword>
<feature type="transmembrane region" description="Helical" evidence="10">
    <location>
        <begin position="169"/>
        <end position="189"/>
    </location>
</feature>
<evidence type="ECO:0000256" key="2">
    <source>
        <dbReference type="ARBA" id="ARBA00004651"/>
    </source>
</evidence>
<reference evidence="12" key="1">
    <citation type="journal article" date="2014" name="Int. J. Syst. Evol. Microbiol.">
        <title>Complete genome sequence of Corynebacterium casei LMG S-19264T (=DSM 44701T), isolated from a smear-ripened cheese.</title>
        <authorList>
            <consortium name="US DOE Joint Genome Institute (JGI-PGF)"/>
            <person name="Walter F."/>
            <person name="Albersmeier A."/>
            <person name="Kalinowski J."/>
            <person name="Ruckert C."/>
        </authorList>
    </citation>
    <scope>NUCLEOTIDE SEQUENCE</scope>
    <source>
        <strain evidence="12">VKM B-2789</strain>
    </source>
</reference>
<keyword evidence="7" id="KW-0547">Nucleotide-binding</keyword>
<dbReference type="Pfam" id="PF02518">
    <property type="entry name" value="HATPase_c"/>
    <property type="match status" value="1"/>
</dbReference>
<dbReference type="Gene3D" id="3.30.565.10">
    <property type="entry name" value="Histidine kinase-like ATPase, C-terminal domain"/>
    <property type="match status" value="1"/>
</dbReference>
<evidence type="ECO:0000256" key="7">
    <source>
        <dbReference type="ARBA" id="ARBA00022741"/>
    </source>
</evidence>
<dbReference type="CDD" id="cd00082">
    <property type="entry name" value="HisKA"/>
    <property type="match status" value="1"/>
</dbReference>
<dbReference type="CDD" id="cd00075">
    <property type="entry name" value="HATPase"/>
    <property type="match status" value="1"/>
</dbReference>
<evidence type="ECO:0000256" key="4">
    <source>
        <dbReference type="ARBA" id="ARBA00022475"/>
    </source>
</evidence>
<evidence type="ECO:0000313" key="13">
    <source>
        <dbReference type="Proteomes" id="UP001143330"/>
    </source>
</evidence>
<dbReference type="GO" id="GO:0005524">
    <property type="term" value="F:ATP binding"/>
    <property type="evidence" value="ECO:0007669"/>
    <property type="project" value="UniProtKB-KW"/>
</dbReference>
<comment type="catalytic activity">
    <reaction evidence="1">
        <text>ATP + protein L-histidine = ADP + protein N-phospho-L-histidine.</text>
        <dbReference type="EC" id="2.7.13.3"/>
    </reaction>
</comment>
<organism evidence="12 13">
    <name type="scientific">Ancylobacter defluvii</name>
    <dbReference type="NCBI Taxonomy" id="1282440"/>
    <lineage>
        <taxon>Bacteria</taxon>
        <taxon>Pseudomonadati</taxon>
        <taxon>Pseudomonadota</taxon>
        <taxon>Alphaproteobacteria</taxon>
        <taxon>Hyphomicrobiales</taxon>
        <taxon>Xanthobacteraceae</taxon>
        <taxon>Ancylobacter</taxon>
    </lineage>
</organism>
<dbReference type="PRINTS" id="PR00344">
    <property type="entry name" value="BCTRLSENSOR"/>
</dbReference>
<comment type="caution">
    <text evidence="12">The sequence shown here is derived from an EMBL/GenBank/DDBJ whole genome shotgun (WGS) entry which is preliminary data.</text>
</comment>
<evidence type="ECO:0000256" key="8">
    <source>
        <dbReference type="ARBA" id="ARBA00022777"/>
    </source>
</evidence>
<dbReference type="PANTHER" id="PTHR44936:SF10">
    <property type="entry name" value="SENSOR PROTEIN RSTB"/>
    <property type="match status" value="1"/>
</dbReference>
<accession>A0A9W6N974</accession>
<evidence type="ECO:0000256" key="6">
    <source>
        <dbReference type="ARBA" id="ARBA00022679"/>
    </source>
</evidence>
<dbReference type="PROSITE" id="PS50109">
    <property type="entry name" value="HIS_KIN"/>
    <property type="match status" value="1"/>
</dbReference>
<dbReference type="GO" id="GO:0000155">
    <property type="term" value="F:phosphorelay sensor kinase activity"/>
    <property type="evidence" value="ECO:0007669"/>
    <property type="project" value="InterPro"/>
</dbReference>
<feature type="transmembrane region" description="Helical" evidence="10">
    <location>
        <begin position="58"/>
        <end position="78"/>
    </location>
</feature>
<dbReference type="InterPro" id="IPR003594">
    <property type="entry name" value="HATPase_dom"/>
</dbReference>
<comment type="subcellular location">
    <subcellularLocation>
        <location evidence="2">Cell membrane</location>
        <topology evidence="2">Multi-pass membrane protein</topology>
    </subcellularLocation>
</comment>
<feature type="domain" description="Histidine kinase" evidence="11">
    <location>
        <begin position="225"/>
        <end position="431"/>
    </location>
</feature>
<dbReference type="InterPro" id="IPR036097">
    <property type="entry name" value="HisK_dim/P_sf"/>
</dbReference>
<dbReference type="SMART" id="SM00387">
    <property type="entry name" value="HATPase_c"/>
    <property type="match status" value="1"/>
</dbReference>
<evidence type="ECO:0000259" key="11">
    <source>
        <dbReference type="PROSITE" id="PS50109"/>
    </source>
</evidence>